<dbReference type="InterPro" id="IPR036291">
    <property type="entry name" value="NAD(P)-bd_dom_sf"/>
</dbReference>
<reference evidence="4 5" key="1">
    <citation type="submission" date="2024-04" db="EMBL/GenBank/DDBJ databases">
        <title>Novel genus in family Flammeovirgaceae.</title>
        <authorList>
            <person name="Nguyen T.H."/>
            <person name="Vuong T.Q."/>
            <person name="Le H."/>
            <person name="Kim S.-G."/>
        </authorList>
    </citation>
    <scope>NUCLEOTIDE SEQUENCE [LARGE SCALE GENOMIC DNA]</scope>
    <source>
        <strain evidence="4 5">JCM 23209</strain>
    </source>
</reference>
<dbReference type="PRINTS" id="PR00080">
    <property type="entry name" value="SDRFAMILY"/>
</dbReference>
<protein>
    <submittedName>
        <fullName evidence="4">SDR family oxidoreductase</fullName>
    </submittedName>
</protein>
<evidence type="ECO:0000313" key="5">
    <source>
        <dbReference type="Proteomes" id="UP001403385"/>
    </source>
</evidence>
<evidence type="ECO:0000256" key="3">
    <source>
        <dbReference type="SAM" id="SignalP"/>
    </source>
</evidence>
<dbReference type="EMBL" id="JBDKWZ010000002">
    <property type="protein sequence ID" value="MEN7547260.1"/>
    <property type="molecule type" value="Genomic_DNA"/>
</dbReference>
<gene>
    <name evidence="4" type="ORF">AAG747_05035</name>
</gene>
<comment type="similarity">
    <text evidence="1">Belongs to the short-chain dehydrogenases/reductases (SDR) family.</text>
</comment>
<keyword evidence="5" id="KW-1185">Reference proteome</keyword>
<dbReference type="AlphaFoldDB" id="A0AAW9S4B5"/>
<dbReference type="GO" id="GO:0016491">
    <property type="term" value="F:oxidoreductase activity"/>
    <property type="evidence" value="ECO:0007669"/>
    <property type="project" value="UniProtKB-KW"/>
</dbReference>
<dbReference type="PANTHER" id="PTHR24321:SF11">
    <property type="entry name" value="BLR0893 PROTEIN"/>
    <property type="match status" value="1"/>
</dbReference>
<dbReference type="FunFam" id="3.40.50.720:FF:000084">
    <property type="entry name" value="Short-chain dehydrogenase reductase"/>
    <property type="match status" value="1"/>
</dbReference>
<dbReference type="PRINTS" id="PR00081">
    <property type="entry name" value="GDHRDH"/>
</dbReference>
<organism evidence="4 5">
    <name type="scientific">Rapidithrix thailandica</name>
    <dbReference type="NCBI Taxonomy" id="413964"/>
    <lineage>
        <taxon>Bacteria</taxon>
        <taxon>Pseudomonadati</taxon>
        <taxon>Bacteroidota</taxon>
        <taxon>Cytophagia</taxon>
        <taxon>Cytophagales</taxon>
        <taxon>Flammeovirgaceae</taxon>
        <taxon>Rapidithrix</taxon>
    </lineage>
</organism>
<dbReference type="InterPro" id="IPR002347">
    <property type="entry name" value="SDR_fam"/>
</dbReference>
<dbReference type="Gene3D" id="3.40.50.720">
    <property type="entry name" value="NAD(P)-binding Rossmann-like Domain"/>
    <property type="match status" value="1"/>
</dbReference>
<sequence>MDRRNFVTKGLSAAAVAGLPLSVSAQAANDNAPVKRRFEGKVIIITGATSGIGKAAALAFAQEGGMVGFCGRREELGKEVEKEIKQQGGEGIYIKADVTQPEEMASFVDKVVKRYGKLDVAFNNAGEVMFGKLHEITLEQWEWIHNTNVRGVFLAMKYQLPHLLKNGGGNIVLTASMHSVSTRPGAAAYASSKRALLGLAQTAAMDYGQEGIRINVLSPGITDTPMFRRSTGDSKEKVENAKALVDGLKRIATAEEMAEAALFLASNDCPYITGTSLLVDGGMMSGL</sequence>
<dbReference type="RefSeq" id="WP_346820045.1">
    <property type="nucleotide sequence ID" value="NZ_JBDKWZ010000002.1"/>
</dbReference>
<accession>A0AAW9S4B5</accession>
<dbReference type="PANTHER" id="PTHR24321">
    <property type="entry name" value="DEHYDROGENASES, SHORT CHAIN"/>
    <property type="match status" value="1"/>
</dbReference>
<evidence type="ECO:0000313" key="4">
    <source>
        <dbReference type="EMBL" id="MEN7547260.1"/>
    </source>
</evidence>
<proteinExistence type="inferred from homology"/>
<comment type="caution">
    <text evidence="4">The sequence shown here is derived from an EMBL/GenBank/DDBJ whole genome shotgun (WGS) entry which is preliminary data.</text>
</comment>
<name>A0AAW9S4B5_9BACT</name>
<dbReference type="Proteomes" id="UP001403385">
    <property type="component" value="Unassembled WGS sequence"/>
</dbReference>
<feature type="chain" id="PRO_5043353724" evidence="3">
    <location>
        <begin position="28"/>
        <end position="287"/>
    </location>
</feature>
<evidence type="ECO:0000256" key="2">
    <source>
        <dbReference type="ARBA" id="ARBA00023002"/>
    </source>
</evidence>
<keyword evidence="2" id="KW-0560">Oxidoreductase</keyword>
<dbReference type="CDD" id="cd05233">
    <property type="entry name" value="SDR_c"/>
    <property type="match status" value="1"/>
</dbReference>
<feature type="signal peptide" evidence="3">
    <location>
        <begin position="1"/>
        <end position="27"/>
    </location>
</feature>
<evidence type="ECO:0000256" key="1">
    <source>
        <dbReference type="ARBA" id="ARBA00006484"/>
    </source>
</evidence>
<dbReference type="Pfam" id="PF13561">
    <property type="entry name" value="adh_short_C2"/>
    <property type="match status" value="1"/>
</dbReference>
<dbReference type="PROSITE" id="PS00061">
    <property type="entry name" value="ADH_SHORT"/>
    <property type="match status" value="1"/>
</dbReference>
<dbReference type="SUPFAM" id="SSF51735">
    <property type="entry name" value="NAD(P)-binding Rossmann-fold domains"/>
    <property type="match status" value="1"/>
</dbReference>
<keyword evidence="3" id="KW-0732">Signal</keyword>
<dbReference type="InterPro" id="IPR020904">
    <property type="entry name" value="Sc_DH/Rdtase_CS"/>
</dbReference>